<dbReference type="InterPro" id="IPR057156">
    <property type="entry name" value="DUF7834"/>
</dbReference>
<feature type="domain" description="DUF7834" evidence="2">
    <location>
        <begin position="214"/>
        <end position="454"/>
    </location>
</feature>
<comment type="caution">
    <text evidence="3">The sequence shown here is derived from an EMBL/GenBank/DDBJ whole genome shotgun (WGS) entry which is preliminary data.</text>
</comment>
<evidence type="ECO:0000259" key="2">
    <source>
        <dbReference type="Pfam" id="PF25202"/>
    </source>
</evidence>
<sequence length="478" mass="56262">MAQHQVDQFKTGIWTVKNLLLSLDQLSIPDYQRPYKWTEKNLNALVNDIQEHKDKSAYRLGSIVLHRNPNSDSDENIDIVDGQQRTLTLMLLVWAIIQKPELDLKQEHLKKDLNEISEKIDAFVAKQKFNSDISHHNIYQNFNAARRIVSVNFSEQDIDFLLNNCQVAVFILDDISEAFQFFDSQNARGRDLEPHDLLKAYHLREFSAQEQHLKAQTVAHWESLDSAHLAKLFSNYLFRIRLWSRGKSARFFNKDHVHLFKGIHLGQSDHHPYLEPLRIAHYFIDDYNAQDQRQIDRQEMSFPFQLDQMIINGRRFFEMVEHYEKQISKVVDHQDQSEKISIFGEILQDRANRIIKSLNKFHGASRRSGDGYVRTLFDSALIFYIDKFATDRLSEAIEKIFIWAYHCRISQYSVQLATIDNYVLEKNIFSLLKYAQSPSELMGWSLPIVDRQEGTKVEPLITLFKELNYLKQEDHNDK</sequence>
<dbReference type="Proteomes" id="UP001168902">
    <property type="component" value="Unassembled WGS sequence"/>
</dbReference>
<reference evidence="3 4" key="1">
    <citation type="submission" date="2023-07" db="EMBL/GenBank/DDBJ databases">
        <title>A novel proteolytic Acinetobacter species.</title>
        <authorList>
            <person name="Nemec A."/>
            <person name="Radolfova-Krizova L."/>
        </authorList>
    </citation>
    <scope>NUCLEOTIDE SEQUENCE [LARGE SCALE GENOMIC DNA]</scope>
    <source>
        <strain evidence="3 4">NIPH 1865</strain>
    </source>
</reference>
<evidence type="ECO:0000313" key="3">
    <source>
        <dbReference type="EMBL" id="MDO3658656.1"/>
    </source>
</evidence>
<dbReference type="Pfam" id="PF25202">
    <property type="entry name" value="DUF7834"/>
    <property type="match status" value="1"/>
</dbReference>
<evidence type="ECO:0000313" key="4">
    <source>
        <dbReference type="Proteomes" id="UP001168902"/>
    </source>
</evidence>
<dbReference type="RefSeq" id="WP_199946616.1">
    <property type="nucleotide sequence ID" value="NZ_JAUMJH010000045.1"/>
</dbReference>
<dbReference type="InterPro" id="IPR004919">
    <property type="entry name" value="GmrSD_N"/>
</dbReference>
<dbReference type="PANTHER" id="PTHR35149:SF2">
    <property type="entry name" value="DUF262 DOMAIN-CONTAINING PROTEIN"/>
    <property type="match status" value="1"/>
</dbReference>
<dbReference type="PANTHER" id="PTHR35149">
    <property type="entry name" value="SLL5132 PROTEIN"/>
    <property type="match status" value="1"/>
</dbReference>
<accession>A0ABT8V2T2</accession>
<organism evidence="3 4">
    <name type="scientific">Acinetobacter genomosp. 15BJ</name>
    <dbReference type="NCBI Taxonomy" id="106651"/>
    <lineage>
        <taxon>Bacteria</taxon>
        <taxon>Pseudomonadati</taxon>
        <taxon>Pseudomonadota</taxon>
        <taxon>Gammaproteobacteria</taxon>
        <taxon>Moraxellales</taxon>
        <taxon>Moraxellaceae</taxon>
        <taxon>Acinetobacter</taxon>
    </lineage>
</organism>
<protein>
    <submittedName>
        <fullName evidence="3">DUF262 domain-containing protein</fullName>
    </submittedName>
</protein>
<feature type="domain" description="GmrSD restriction endonucleases N-terminal" evidence="1">
    <location>
        <begin position="18"/>
        <end position="202"/>
    </location>
</feature>
<keyword evidence="4" id="KW-1185">Reference proteome</keyword>
<dbReference type="Pfam" id="PF03235">
    <property type="entry name" value="GmrSD_N"/>
    <property type="match status" value="1"/>
</dbReference>
<gene>
    <name evidence="3" type="ORF">Q3V53_15925</name>
</gene>
<dbReference type="EMBL" id="JAUMJH010000045">
    <property type="protein sequence ID" value="MDO3658656.1"/>
    <property type="molecule type" value="Genomic_DNA"/>
</dbReference>
<evidence type="ECO:0000259" key="1">
    <source>
        <dbReference type="Pfam" id="PF03235"/>
    </source>
</evidence>
<proteinExistence type="predicted"/>
<name>A0ABT8V2T2_9GAMM</name>